<proteinExistence type="predicted"/>
<dbReference type="SUPFAM" id="SSF117281">
    <property type="entry name" value="Kelch motif"/>
    <property type="match status" value="1"/>
</dbReference>
<gene>
    <name evidence="1" type="ORF">ZEAMMB73_Zm00001d030825</name>
</gene>
<reference evidence="1" key="1">
    <citation type="submission" date="2015-12" db="EMBL/GenBank/DDBJ databases">
        <title>Update maize B73 reference genome by single molecule sequencing technologies.</title>
        <authorList>
            <consortium name="Maize Genome Sequencing Project"/>
            <person name="Ware D."/>
        </authorList>
    </citation>
    <scope>NUCLEOTIDE SEQUENCE [LARGE SCALE GENOMIC DNA]</scope>
    <source>
        <tissue evidence="1">Seedling</tissue>
    </source>
</reference>
<name>A0A1D6KEL2_MAIZE</name>
<organism evidence="1">
    <name type="scientific">Zea mays</name>
    <name type="common">Maize</name>
    <dbReference type="NCBI Taxonomy" id="4577"/>
    <lineage>
        <taxon>Eukaryota</taxon>
        <taxon>Viridiplantae</taxon>
        <taxon>Streptophyta</taxon>
        <taxon>Embryophyta</taxon>
        <taxon>Tracheophyta</taxon>
        <taxon>Spermatophyta</taxon>
        <taxon>Magnoliopsida</taxon>
        <taxon>Liliopsida</taxon>
        <taxon>Poales</taxon>
        <taxon>Poaceae</taxon>
        <taxon>PACMAD clade</taxon>
        <taxon>Panicoideae</taxon>
        <taxon>Andropogonodae</taxon>
        <taxon>Andropogoneae</taxon>
        <taxon>Tripsacinae</taxon>
        <taxon>Zea</taxon>
    </lineage>
</organism>
<dbReference type="InParanoid" id="A0A1D6KEL2"/>
<accession>A0A1D6KEL2</accession>
<dbReference type="EMBL" id="CM007647">
    <property type="protein sequence ID" value="ONM01584.1"/>
    <property type="molecule type" value="Genomic_DNA"/>
</dbReference>
<dbReference type="InterPro" id="IPR015915">
    <property type="entry name" value="Kelch-typ_b-propeller"/>
</dbReference>
<dbReference type="STRING" id="4577.A0A1D6KEL2"/>
<sequence>MAEESCHPRALSWFVRSCIPADPAHHTAVLVPFTAPDVEDPEPEPPIAGLPDELLLDILRPCRELLLHLHASASASSLEAQRGRALTLFPRSKFLAAVVCARIYMAGSSARTASVEEYDPATESWRVVVEAPRRRYGCTGTGAADVFYIAGGVAVSGGGTAGMTAHVCAGSVDALHMGSGARVWARHPVLVMPRHRWTWASP</sequence>
<dbReference type="AlphaFoldDB" id="A0A1D6KEL2"/>
<protein>
    <submittedName>
        <fullName evidence="1">F-box/kelch-repeat protein</fullName>
    </submittedName>
</protein>
<dbReference type="Gene3D" id="2.120.10.80">
    <property type="entry name" value="Kelch-type beta propeller"/>
    <property type="match status" value="1"/>
</dbReference>
<dbReference type="SMR" id="A0A1D6KEL2"/>
<evidence type="ECO:0000313" key="1">
    <source>
        <dbReference type="EMBL" id="ONM01584.1"/>
    </source>
</evidence>